<dbReference type="SUPFAM" id="SSF53850">
    <property type="entry name" value="Periplasmic binding protein-like II"/>
    <property type="match status" value="1"/>
</dbReference>
<evidence type="ECO:0000313" key="6">
    <source>
        <dbReference type="EMBL" id="TMQ61936.1"/>
    </source>
</evidence>
<comment type="similarity">
    <text evidence="1">Belongs to the bacterial solute-binding protein 5 family.</text>
</comment>
<dbReference type="PROSITE" id="PS01040">
    <property type="entry name" value="SBP_BACTERIAL_5"/>
    <property type="match status" value="1"/>
</dbReference>
<keyword evidence="3 4" id="KW-0732">Signal</keyword>
<dbReference type="GO" id="GO:1904680">
    <property type="term" value="F:peptide transmembrane transporter activity"/>
    <property type="evidence" value="ECO:0007669"/>
    <property type="project" value="TreeGrafter"/>
</dbReference>
<evidence type="ECO:0000256" key="2">
    <source>
        <dbReference type="ARBA" id="ARBA00022448"/>
    </source>
</evidence>
<reference evidence="6 7" key="1">
    <citation type="journal article" date="2019" name="Nat. Microbiol.">
        <title>Mediterranean grassland soil C-N compound turnover is dependent on rainfall and depth, and is mediated by genomically divergent microorganisms.</title>
        <authorList>
            <person name="Diamond S."/>
            <person name="Andeer P.F."/>
            <person name="Li Z."/>
            <person name="Crits-Christoph A."/>
            <person name="Burstein D."/>
            <person name="Anantharaman K."/>
            <person name="Lane K.R."/>
            <person name="Thomas B.C."/>
            <person name="Pan C."/>
            <person name="Northen T.R."/>
            <person name="Banfield J.F."/>
        </authorList>
    </citation>
    <scope>NUCLEOTIDE SEQUENCE [LARGE SCALE GENOMIC DNA]</scope>
    <source>
        <strain evidence="6">WS_8</strain>
    </source>
</reference>
<feature type="domain" description="Solute-binding protein family 5" evidence="5">
    <location>
        <begin position="70"/>
        <end position="130"/>
    </location>
</feature>
<name>A0A538TEB9_UNCEI</name>
<evidence type="ECO:0000259" key="5">
    <source>
        <dbReference type="Pfam" id="PF00496"/>
    </source>
</evidence>
<gene>
    <name evidence="6" type="ORF">E6K78_12315</name>
</gene>
<dbReference type="Proteomes" id="UP000316609">
    <property type="component" value="Unassembled WGS sequence"/>
</dbReference>
<dbReference type="InterPro" id="IPR023765">
    <property type="entry name" value="SBP_5_CS"/>
</dbReference>
<organism evidence="6 7">
    <name type="scientific">Eiseniibacteriota bacterium</name>
    <dbReference type="NCBI Taxonomy" id="2212470"/>
    <lineage>
        <taxon>Bacteria</taxon>
        <taxon>Candidatus Eiseniibacteriota</taxon>
    </lineage>
</organism>
<feature type="non-terminal residue" evidence="6">
    <location>
        <position position="145"/>
    </location>
</feature>
<protein>
    <submittedName>
        <fullName evidence="6">ABC transporter substrate-binding protein</fullName>
    </submittedName>
</protein>
<comment type="caution">
    <text evidence="6">The sequence shown here is derived from an EMBL/GenBank/DDBJ whole genome shotgun (WGS) entry which is preliminary data.</text>
</comment>
<keyword evidence="2" id="KW-0813">Transport</keyword>
<dbReference type="GO" id="GO:0015833">
    <property type="term" value="P:peptide transport"/>
    <property type="evidence" value="ECO:0007669"/>
    <property type="project" value="TreeGrafter"/>
</dbReference>
<dbReference type="PANTHER" id="PTHR30290:SF9">
    <property type="entry name" value="OLIGOPEPTIDE-BINDING PROTEIN APPA"/>
    <property type="match status" value="1"/>
</dbReference>
<dbReference type="Gene3D" id="3.40.190.10">
    <property type="entry name" value="Periplasmic binding protein-like II"/>
    <property type="match status" value="1"/>
</dbReference>
<evidence type="ECO:0000256" key="4">
    <source>
        <dbReference type="SAM" id="SignalP"/>
    </source>
</evidence>
<evidence type="ECO:0000313" key="7">
    <source>
        <dbReference type="Proteomes" id="UP000316609"/>
    </source>
</evidence>
<sequence>MVWALAAAALLVLASCNQLPGQGKKGGTFVLGLVAEPTSLDPAQLTDINSMRILSSVYDTLVRFDEGGFELKPALATKWTVSSDGLTYTFELRKNVKFHDGTPFNAAAVKFNFDRMLDPKHEFASTGPFPFAGFYYGSVKETKVT</sequence>
<feature type="chain" id="PRO_5022095271" evidence="4">
    <location>
        <begin position="21"/>
        <end position="145"/>
    </location>
</feature>
<evidence type="ECO:0000256" key="3">
    <source>
        <dbReference type="ARBA" id="ARBA00022729"/>
    </source>
</evidence>
<dbReference type="EMBL" id="VBOY01000153">
    <property type="protein sequence ID" value="TMQ61936.1"/>
    <property type="molecule type" value="Genomic_DNA"/>
</dbReference>
<dbReference type="Pfam" id="PF00496">
    <property type="entry name" value="SBP_bac_5"/>
    <property type="match status" value="1"/>
</dbReference>
<dbReference type="AlphaFoldDB" id="A0A538TEB9"/>
<dbReference type="InterPro" id="IPR000914">
    <property type="entry name" value="SBP_5_dom"/>
</dbReference>
<dbReference type="InterPro" id="IPR039424">
    <property type="entry name" value="SBP_5"/>
</dbReference>
<feature type="signal peptide" evidence="4">
    <location>
        <begin position="1"/>
        <end position="20"/>
    </location>
</feature>
<evidence type="ECO:0000256" key="1">
    <source>
        <dbReference type="ARBA" id="ARBA00005695"/>
    </source>
</evidence>
<dbReference type="PANTHER" id="PTHR30290">
    <property type="entry name" value="PERIPLASMIC BINDING COMPONENT OF ABC TRANSPORTER"/>
    <property type="match status" value="1"/>
</dbReference>
<accession>A0A538TEB9</accession>
<proteinExistence type="inferred from homology"/>